<dbReference type="EnsemblProtists" id="PYU1_T015304">
    <property type="protein sequence ID" value="PYU1_T015304"/>
    <property type="gene ID" value="PYU1_G015272"/>
</dbReference>
<dbReference type="AlphaFoldDB" id="K3XDK5"/>
<reference evidence="3" key="1">
    <citation type="journal article" date="2010" name="Genome Biol.">
        <title>Genome sequence of the necrotrophic plant pathogen Pythium ultimum reveals original pathogenicity mechanisms and effector repertoire.</title>
        <authorList>
            <person name="Levesque C.A."/>
            <person name="Brouwer H."/>
            <person name="Cano L."/>
            <person name="Hamilton J.P."/>
            <person name="Holt C."/>
            <person name="Huitema E."/>
            <person name="Raffaele S."/>
            <person name="Robideau G.P."/>
            <person name="Thines M."/>
            <person name="Win J."/>
            <person name="Zerillo M.M."/>
            <person name="Beakes G.W."/>
            <person name="Boore J.L."/>
            <person name="Busam D."/>
            <person name="Dumas B."/>
            <person name="Ferriera S."/>
            <person name="Fuerstenberg S.I."/>
            <person name="Gachon C.M."/>
            <person name="Gaulin E."/>
            <person name="Govers F."/>
            <person name="Grenville-Briggs L."/>
            <person name="Horner N."/>
            <person name="Hostetler J."/>
            <person name="Jiang R.H."/>
            <person name="Johnson J."/>
            <person name="Krajaejun T."/>
            <person name="Lin H."/>
            <person name="Meijer H.J."/>
            <person name="Moore B."/>
            <person name="Morris P."/>
            <person name="Phuntmart V."/>
            <person name="Puiu D."/>
            <person name="Shetty J."/>
            <person name="Stajich J.E."/>
            <person name="Tripathy S."/>
            <person name="Wawra S."/>
            <person name="van West P."/>
            <person name="Whitty B.R."/>
            <person name="Coutinho P.M."/>
            <person name="Henrissat B."/>
            <person name="Martin F."/>
            <person name="Thomas P.D."/>
            <person name="Tyler B.M."/>
            <person name="De Vries R.P."/>
            <person name="Kamoun S."/>
            <person name="Yandell M."/>
            <person name="Tisserat N."/>
            <person name="Buell C.R."/>
        </authorList>
    </citation>
    <scope>NUCLEOTIDE SEQUENCE</scope>
    <source>
        <strain evidence="3">DAOM:BR144</strain>
    </source>
</reference>
<feature type="compositionally biased region" description="Basic residues" evidence="1">
    <location>
        <begin position="20"/>
        <end position="32"/>
    </location>
</feature>
<reference evidence="2" key="3">
    <citation type="submission" date="2015-02" db="UniProtKB">
        <authorList>
            <consortium name="EnsemblProtists"/>
        </authorList>
    </citation>
    <scope>IDENTIFICATION</scope>
    <source>
        <strain evidence="2">DAOM BR144</strain>
    </source>
</reference>
<evidence type="ECO:0000313" key="2">
    <source>
        <dbReference type="EnsemblProtists" id="PYU1_T015304"/>
    </source>
</evidence>
<keyword evidence="3" id="KW-1185">Reference proteome</keyword>
<name>K3XDK5_GLOUD</name>
<feature type="region of interest" description="Disordered" evidence="1">
    <location>
        <begin position="1"/>
        <end position="33"/>
    </location>
</feature>
<reference evidence="3" key="2">
    <citation type="submission" date="2010-04" db="EMBL/GenBank/DDBJ databases">
        <authorList>
            <person name="Buell R."/>
            <person name="Hamilton J."/>
            <person name="Hostetler J."/>
        </authorList>
    </citation>
    <scope>NUCLEOTIDE SEQUENCE [LARGE SCALE GENOMIC DNA]</scope>
    <source>
        <strain evidence="3">DAOM:BR144</strain>
    </source>
</reference>
<sequence>MASGATILMPGAIARDKSHGSRSRGTKYKRKEKAFLNHYSTSV</sequence>
<dbReference type="Proteomes" id="UP000019132">
    <property type="component" value="Unassembled WGS sequence"/>
</dbReference>
<dbReference type="HOGENOM" id="CLU_3243391_0_0_1"/>
<evidence type="ECO:0000313" key="3">
    <source>
        <dbReference type="Proteomes" id="UP000019132"/>
    </source>
</evidence>
<accession>K3XDK5</accession>
<dbReference type="VEuPathDB" id="FungiDB:PYU1_G015272"/>
<dbReference type="EMBL" id="ADOS01000953">
    <property type="status" value="NOT_ANNOTATED_CDS"/>
    <property type="molecule type" value="Genomic_DNA"/>
</dbReference>
<protein>
    <submittedName>
        <fullName evidence="2">Uncharacterized protein</fullName>
    </submittedName>
</protein>
<proteinExistence type="predicted"/>
<dbReference type="InParanoid" id="K3XDK5"/>
<organism evidence="2 3">
    <name type="scientific">Globisporangium ultimum (strain ATCC 200006 / CBS 805.95 / DAOM BR144)</name>
    <name type="common">Pythium ultimum</name>
    <dbReference type="NCBI Taxonomy" id="431595"/>
    <lineage>
        <taxon>Eukaryota</taxon>
        <taxon>Sar</taxon>
        <taxon>Stramenopiles</taxon>
        <taxon>Oomycota</taxon>
        <taxon>Peronosporomycetes</taxon>
        <taxon>Pythiales</taxon>
        <taxon>Pythiaceae</taxon>
        <taxon>Globisporangium</taxon>
    </lineage>
</organism>
<evidence type="ECO:0000256" key="1">
    <source>
        <dbReference type="SAM" id="MobiDB-lite"/>
    </source>
</evidence>